<gene>
    <name evidence="2" type="ORF">TAV2_LOCUS18275</name>
</gene>
<feature type="region of interest" description="Disordered" evidence="1">
    <location>
        <begin position="1"/>
        <end position="28"/>
    </location>
</feature>
<evidence type="ECO:0000313" key="3">
    <source>
        <dbReference type="Proteomes" id="UP000836841"/>
    </source>
</evidence>
<sequence length="130" mass="15005">MLNDRGIRSSSKSNKRKKLDKHMKKNKKRHVINNISNVNLVGNKMDEKRSSGSTEQRGQESFGVFEFPWMKESMISTSLDWSLPGSLFPVMDDGNEMFEEISEVRWPVKTVSSDRLEFDAIECIWTSISD</sequence>
<proteinExistence type="predicted"/>
<evidence type="ECO:0000256" key="1">
    <source>
        <dbReference type="SAM" id="MobiDB-lite"/>
    </source>
</evidence>
<feature type="compositionally biased region" description="Basic residues" evidence="1">
    <location>
        <begin position="13"/>
        <end position="28"/>
    </location>
</feature>
<protein>
    <submittedName>
        <fullName evidence="2">Uncharacterized protein</fullName>
    </submittedName>
</protein>
<organism evidence="2 3">
    <name type="scientific">Thlaspi arvense</name>
    <name type="common">Field penny-cress</name>
    <dbReference type="NCBI Taxonomy" id="13288"/>
    <lineage>
        <taxon>Eukaryota</taxon>
        <taxon>Viridiplantae</taxon>
        <taxon>Streptophyta</taxon>
        <taxon>Embryophyta</taxon>
        <taxon>Tracheophyta</taxon>
        <taxon>Spermatophyta</taxon>
        <taxon>Magnoliopsida</taxon>
        <taxon>eudicotyledons</taxon>
        <taxon>Gunneridae</taxon>
        <taxon>Pentapetalae</taxon>
        <taxon>rosids</taxon>
        <taxon>malvids</taxon>
        <taxon>Brassicales</taxon>
        <taxon>Brassicaceae</taxon>
        <taxon>Thlaspideae</taxon>
        <taxon>Thlaspi</taxon>
    </lineage>
</organism>
<keyword evidence="3" id="KW-1185">Reference proteome</keyword>
<dbReference type="EMBL" id="OU466861">
    <property type="protein sequence ID" value="CAH2065545.1"/>
    <property type="molecule type" value="Genomic_DNA"/>
</dbReference>
<dbReference type="AlphaFoldDB" id="A0AAU9SKP9"/>
<dbReference type="Proteomes" id="UP000836841">
    <property type="component" value="Chromosome 5"/>
</dbReference>
<reference evidence="2 3" key="1">
    <citation type="submission" date="2022-03" db="EMBL/GenBank/DDBJ databases">
        <authorList>
            <person name="Nunn A."/>
            <person name="Chopra R."/>
            <person name="Nunn A."/>
            <person name="Contreras Garrido A."/>
        </authorList>
    </citation>
    <scope>NUCLEOTIDE SEQUENCE [LARGE SCALE GENOMIC DNA]</scope>
</reference>
<name>A0AAU9SKP9_THLAR</name>
<accession>A0AAU9SKP9</accession>
<evidence type="ECO:0000313" key="2">
    <source>
        <dbReference type="EMBL" id="CAH2065545.1"/>
    </source>
</evidence>